<evidence type="ECO:0000256" key="1">
    <source>
        <dbReference type="SAM" id="Phobius"/>
    </source>
</evidence>
<comment type="caution">
    <text evidence="3">The sequence shown here is derived from an EMBL/GenBank/DDBJ whole genome shotgun (WGS) entry which is preliminary data.</text>
</comment>
<organism evidence="3 4">
    <name type="scientific">Pelotomaculum propionicicum</name>
    <dbReference type="NCBI Taxonomy" id="258475"/>
    <lineage>
        <taxon>Bacteria</taxon>
        <taxon>Bacillati</taxon>
        <taxon>Bacillota</taxon>
        <taxon>Clostridia</taxon>
        <taxon>Eubacteriales</taxon>
        <taxon>Desulfotomaculaceae</taxon>
        <taxon>Pelotomaculum</taxon>
    </lineage>
</organism>
<name>A0A4Y7RQJ5_9FIRM</name>
<dbReference type="InterPro" id="IPR012495">
    <property type="entry name" value="TadE-like_dom"/>
</dbReference>
<accession>A0A4Y7RQJ5</accession>
<evidence type="ECO:0000313" key="3">
    <source>
        <dbReference type="EMBL" id="TEB10942.1"/>
    </source>
</evidence>
<protein>
    <recommendedName>
        <fullName evidence="2">TadE-like domain-containing protein</fullName>
    </recommendedName>
</protein>
<keyword evidence="1" id="KW-0812">Transmembrane</keyword>
<feature type="domain" description="TadE-like" evidence="2">
    <location>
        <begin position="13"/>
        <end position="55"/>
    </location>
</feature>
<dbReference type="Proteomes" id="UP000297597">
    <property type="component" value="Unassembled WGS sequence"/>
</dbReference>
<reference evidence="3 4" key="1">
    <citation type="journal article" date="2018" name="Environ. Microbiol.">
        <title>Novel energy conservation strategies and behaviour of Pelotomaculum schinkii driving syntrophic propionate catabolism.</title>
        <authorList>
            <person name="Hidalgo-Ahumada C.A.P."/>
            <person name="Nobu M.K."/>
            <person name="Narihiro T."/>
            <person name="Tamaki H."/>
            <person name="Liu W.T."/>
            <person name="Kamagata Y."/>
            <person name="Stams A.J.M."/>
            <person name="Imachi H."/>
            <person name="Sousa D.Z."/>
        </authorList>
    </citation>
    <scope>NUCLEOTIDE SEQUENCE [LARGE SCALE GENOMIC DNA]</scope>
    <source>
        <strain evidence="3 4">MGP</strain>
    </source>
</reference>
<dbReference type="Pfam" id="PF07811">
    <property type="entry name" value="TadE"/>
    <property type="match status" value="1"/>
</dbReference>
<dbReference type="EMBL" id="QFFZ01000019">
    <property type="protein sequence ID" value="TEB10942.1"/>
    <property type="molecule type" value="Genomic_DNA"/>
</dbReference>
<keyword evidence="4" id="KW-1185">Reference proteome</keyword>
<keyword evidence="1" id="KW-1133">Transmembrane helix</keyword>
<feature type="transmembrane region" description="Helical" evidence="1">
    <location>
        <begin position="21"/>
        <end position="41"/>
    </location>
</feature>
<keyword evidence="1" id="KW-0472">Membrane</keyword>
<sequence>MRLVRKLIKNKKGQALVELALILPILIMIILATMEFGRILYSYMIITNASREGARAGVVGTDDYGIKTKVKNAATTLSLTDSQIIITPSQGSRPRGAPLSVQVNYSVILVAPIPNVVVPNPFPLTATTTMRVE</sequence>
<evidence type="ECO:0000259" key="2">
    <source>
        <dbReference type="Pfam" id="PF07811"/>
    </source>
</evidence>
<proteinExistence type="predicted"/>
<evidence type="ECO:0000313" key="4">
    <source>
        <dbReference type="Proteomes" id="UP000297597"/>
    </source>
</evidence>
<dbReference type="AlphaFoldDB" id="A0A4Y7RQJ5"/>
<gene>
    <name evidence="3" type="ORF">Pmgp_01957</name>
</gene>